<dbReference type="InterPro" id="IPR046341">
    <property type="entry name" value="SET_dom_sf"/>
</dbReference>
<dbReference type="PANTHER" id="PTHR46455">
    <property type="entry name" value="SET AND MYND DOMAIN CONTAINING, ARTHROPOD-SPECIFIC, MEMBER 4, ISOFORM A"/>
    <property type="match status" value="1"/>
</dbReference>
<gene>
    <name evidence="2" type="primary">LOC108561293</name>
</gene>
<dbReference type="Gene3D" id="1.10.220.160">
    <property type="match status" value="1"/>
</dbReference>
<accession>A0ABM1MJ98</accession>
<protein>
    <submittedName>
        <fullName evidence="2">Protein msta-like</fullName>
    </submittedName>
</protein>
<name>A0ABM1MJ98_NICVS</name>
<dbReference type="SUPFAM" id="SSF82199">
    <property type="entry name" value="SET domain"/>
    <property type="match status" value="1"/>
</dbReference>
<dbReference type="Gene3D" id="2.170.270.10">
    <property type="entry name" value="SET domain"/>
    <property type="match status" value="1"/>
</dbReference>
<organism evidence="1 2">
    <name type="scientific">Nicrophorus vespilloides</name>
    <name type="common">Boreal carrion beetle</name>
    <dbReference type="NCBI Taxonomy" id="110193"/>
    <lineage>
        <taxon>Eukaryota</taxon>
        <taxon>Metazoa</taxon>
        <taxon>Ecdysozoa</taxon>
        <taxon>Arthropoda</taxon>
        <taxon>Hexapoda</taxon>
        <taxon>Insecta</taxon>
        <taxon>Pterygota</taxon>
        <taxon>Neoptera</taxon>
        <taxon>Endopterygota</taxon>
        <taxon>Coleoptera</taxon>
        <taxon>Polyphaga</taxon>
        <taxon>Staphyliniformia</taxon>
        <taxon>Silphidae</taxon>
        <taxon>Nicrophorinae</taxon>
        <taxon>Nicrophorus</taxon>
    </lineage>
</organism>
<sequence length="500" mass="56279">MASSSEHKFRVEKNEIVGRYAVAHVVLNPGDVIFEETPFAHGPKPDHPPMCLGCYFPVDCSYLCSKCKWPLCGAECEQVAAHRDAECRVMEAAGVGFQPVNDCSQICLQFECITPLRVLLAKEADAERWEREVSLMESHDEKRRGLPVWGFNQRNVVDYLRGPCKLDRFSEELIHKVCGILEVNAFEAHPTNGGYSIRCLYPKLAILSHNCVSNISHSIRGGDFGVVTRASVKVAEGGELFSSYTYALNPTLVRKKHLRESKYFDCACSRCKDPTELGTHMGTLKCSKCDNGVIISESPLDFDARWKCTHCEFSTSAAAVMRVYEAIQADLDNVDEGVEDASQAIEARETLYKKYRSVLHPRNTFHTILRLSLAQMYGKVEGYQLEELPDLLLERKVELCKELLQNLDVIEPGFTRLRGTILYELHAPLILLARNLYRTHSISKEVLRCKLLEAIELLNVSSRILLLEPETSVEYSLGKGAAMAKQQLEQNLDELVDAEL</sequence>
<evidence type="ECO:0000313" key="2">
    <source>
        <dbReference type="RefSeq" id="XP_017774648.1"/>
    </source>
</evidence>
<reference evidence="2" key="1">
    <citation type="submission" date="2025-08" db="UniProtKB">
        <authorList>
            <consortium name="RefSeq"/>
        </authorList>
    </citation>
    <scope>IDENTIFICATION</scope>
    <source>
        <tissue evidence="2">Whole Larva</tissue>
    </source>
</reference>
<keyword evidence="1" id="KW-1185">Reference proteome</keyword>
<dbReference type="PANTHER" id="PTHR46455:SF7">
    <property type="entry name" value="RE12806P"/>
    <property type="match status" value="1"/>
</dbReference>
<proteinExistence type="predicted"/>
<dbReference type="InterPro" id="IPR053010">
    <property type="entry name" value="SET_SmydA-8"/>
</dbReference>
<dbReference type="Gene3D" id="6.10.140.2220">
    <property type="match status" value="1"/>
</dbReference>
<dbReference type="Proteomes" id="UP000695000">
    <property type="component" value="Unplaced"/>
</dbReference>
<evidence type="ECO:0000313" key="1">
    <source>
        <dbReference type="Proteomes" id="UP000695000"/>
    </source>
</evidence>
<dbReference type="RefSeq" id="XP_017774648.1">
    <property type="nucleotide sequence ID" value="XM_017919159.1"/>
</dbReference>
<dbReference type="GeneID" id="108561293"/>
<dbReference type="CDD" id="cd20071">
    <property type="entry name" value="SET_SMYD"/>
    <property type="match status" value="1"/>
</dbReference>